<dbReference type="Gene3D" id="3.40.190.10">
    <property type="entry name" value="Periplasmic binding protein-like II"/>
    <property type="match status" value="2"/>
</dbReference>
<comment type="caution">
    <text evidence="1">The sequence shown here is derived from an EMBL/GenBank/DDBJ whole genome shotgun (WGS) entry which is preliminary data.</text>
</comment>
<dbReference type="EMBL" id="BAABIS010000001">
    <property type="protein sequence ID" value="GAA4833303.1"/>
    <property type="molecule type" value="Genomic_DNA"/>
</dbReference>
<dbReference type="SUPFAM" id="SSF53850">
    <property type="entry name" value="Periplasmic binding protein-like II"/>
    <property type="match status" value="1"/>
</dbReference>
<evidence type="ECO:0008006" key="3">
    <source>
        <dbReference type="Google" id="ProtNLM"/>
    </source>
</evidence>
<dbReference type="Proteomes" id="UP001501752">
    <property type="component" value="Unassembled WGS sequence"/>
</dbReference>
<proteinExistence type="predicted"/>
<keyword evidence="2" id="KW-1185">Reference proteome</keyword>
<gene>
    <name evidence="1" type="ORF">GCM10023235_04750</name>
</gene>
<name>A0ABP9D7G1_9ACTN</name>
<evidence type="ECO:0000313" key="1">
    <source>
        <dbReference type="EMBL" id="GAA4833303.1"/>
    </source>
</evidence>
<sequence length="68" mass="7506">MGVRRHPGADTRDADTLGLRLLDIPLTLPPLTIGMAWHPRHTADGAHRWLRDAVRRTLCMSSAAVDPV</sequence>
<reference evidence="2" key="1">
    <citation type="journal article" date="2019" name="Int. J. Syst. Evol. Microbiol.">
        <title>The Global Catalogue of Microorganisms (GCM) 10K type strain sequencing project: providing services to taxonomists for standard genome sequencing and annotation.</title>
        <authorList>
            <consortium name="The Broad Institute Genomics Platform"/>
            <consortium name="The Broad Institute Genome Sequencing Center for Infectious Disease"/>
            <person name="Wu L."/>
            <person name="Ma J."/>
        </authorList>
    </citation>
    <scope>NUCLEOTIDE SEQUENCE [LARGE SCALE GENOMIC DNA]</scope>
    <source>
        <strain evidence="2">JCM 13006</strain>
    </source>
</reference>
<protein>
    <recommendedName>
        <fullName evidence="3">LysR substrate-binding domain-containing protein</fullName>
    </recommendedName>
</protein>
<organism evidence="1 2">
    <name type="scientific">Kitasatospora terrestris</name>
    <dbReference type="NCBI Taxonomy" id="258051"/>
    <lineage>
        <taxon>Bacteria</taxon>
        <taxon>Bacillati</taxon>
        <taxon>Actinomycetota</taxon>
        <taxon>Actinomycetes</taxon>
        <taxon>Kitasatosporales</taxon>
        <taxon>Streptomycetaceae</taxon>
        <taxon>Kitasatospora</taxon>
    </lineage>
</organism>
<evidence type="ECO:0000313" key="2">
    <source>
        <dbReference type="Proteomes" id="UP001501752"/>
    </source>
</evidence>
<accession>A0ABP9D7G1</accession>